<name>A0AAE7BG21_9BACT</name>
<dbReference type="Proteomes" id="UP000503313">
    <property type="component" value="Chromosome"/>
</dbReference>
<sequence length="451" mass="51225">MTITNTTQSFSSLKGAIKVTNIDNNSSKESSDTLADAVSVNIDSDGLNTTSLLNSLEEETVIQARNGYVNEEEKKQKQMIDEHYAKMNEENKNFAYPSAHISEKYFDIASPYYVEGLTKEERKTAYSQEINYLNNGHLITYRSNDPVLRDMPLIYGDVDVAQRKAYDREKVNEQFQTLLNKYNVTIPQDTKLTFTIDPNTLKATVSGTDDETLAKAVEDVMNTANNAKELFRHIISSRSDDSTQYNGTSASKYNLTQNIKNVTGYNLKDLEIKDGKFVTEDGTNVAEIYIKKINENPNMSDFVKQMSIASNVAGLTKLAKNGFDSVPDLVLSIDYENGSFYDVKQSENFGTGKRQWIDELKASKPKNLTNLKIEEESSSKTEILKEAFEIISDENKNIKLLDKDRHILSKEELMLKYLLGYEEEIKNEDLYSFIEKLKKKVDEVKIDNNIS</sequence>
<keyword evidence="2" id="KW-1185">Reference proteome</keyword>
<reference evidence="1 2" key="1">
    <citation type="submission" date="2020-05" db="EMBL/GenBank/DDBJ databases">
        <title>Complete genome sequencing of Campylobacter and Arcobacter type strains.</title>
        <authorList>
            <person name="Miller W.G."/>
            <person name="Yee E."/>
        </authorList>
    </citation>
    <scope>NUCLEOTIDE SEQUENCE [LARGE SCALE GENOMIC DNA]</scope>
    <source>
        <strain evidence="1 2">LMG 25694</strain>
    </source>
</reference>
<organism evidence="1 2">
    <name type="scientific">Arcobacter defluvii</name>
    <dbReference type="NCBI Taxonomy" id="873191"/>
    <lineage>
        <taxon>Bacteria</taxon>
        <taxon>Pseudomonadati</taxon>
        <taxon>Campylobacterota</taxon>
        <taxon>Epsilonproteobacteria</taxon>
        <taxon>Campylobacterales</taxon>
        <taxon>Arcobacteraceae</taxon>
        <taxon>Arcobacter</taxon>
    </lineage>
</organism>
<accession>A0AAE7BG21</accession>
<gene>
    <name evidence="1" type="ORF">ADFLV_2430</name>
</gene>
<dbReference type="RefSeq" id="WP_164968531.1">
    <property type="nucleotide sequence ID" value="NZ_CP053835.1"/>
</dbReference>
<dbReference type="KEGG" id="adz:ADFLV_2430"/>
<evidence type="ECO:0000313" key="2">
    <source>
        <dbReference type="Proteomes" id="UP000503313"/>
    </source>
</evidence>
<dbReference type="InterPro" id="IPR032617">
    <property type="entry name" value="DUF4885"/>
</dbReference>
<dbReference type="AlphaFoldDB" id="A0AAE7BG21"/>
<evidence type="ECO:0000313" key="1">
    <source>
        <dbReference type="EMBL" id="QKF78418.1"/>
    </source>
</evidence>
<dbReference type="EMBL" id="CP053835">
    <property type="protein sequence ID" value="QKF78418.1"/>
    <property type="molecule type" value="Genomic_DNA"/>
</dbReference>
<protein>
    <submittedName>
        <fullName evidence="1">DUF4885 domain-containing protein</fullName>
    </submittedName>
</protein>
<dbReference type="Pfam" id="PF16226">
    <property type="entry name" value="DUF4885"/>
    <property type="match status" value="1"/>
</dbReference>
<proteinExistence type="predicted"/>